<keyword evidence="7" id="KW-0378">Hydrolase</keyword>
<dbReference type="InterPro" id="IPR027417">
    <property type="entry name" value="P-loop_NTPase"/>
</dbReference>
<dbReference type="InterPro" id="IPR011333">
    <property type="entry name" value="SKP1/BTB/POZ_sf"/>
</dbReference>
<dbReference type="PROSITE" id="PS51421">
    <property type="entry name" value="RAS"/>
    <property type="match status" value="1"/>
</dbReference>
<dbReference type="EMBL" id="CAJEWN010002607">
    <property type="protein sequence ID" value="CAD2204493.1"/>
    <property type="molecule type" value="Genomic_DNA"/>
</dbReference>
<comment type="subcellular location">
    <subcellularLocation>
        <location evidence="1">Cell membrane</location>
        <topology evidence="1">Lipid-anchor</topology>
        <orientation evidence="1">Cytoplasmic side</orientation>
    </subcellularLocation>
</comment>
<comment type="similarity">
    <text evidence="2">Belongs to the small GTPase superfamily. Ras family.</text>
</comment>
<keyword evidence="5" id="KW-0488">Methylation</keyword>
<keyword evidence="11" id="KW-0636">Prenylation</keyword>
<evidence type="ECO:0000256" key="7">
    <source>
        <dbReference type="ARBA" id="ARBA00022801"/>
    </source>
</evidence>
<keyword evidence="8" id="KW-0342">GTP-binding</keyword>
<dbReference type="GO" id="GO:0007165">
    <property type="term" value="P:signal transduction"/>
    <property type="evidence" value="ECO:0007669"/>
    <property type="project" value="InterPro"/>
</dbReference>
<dbReference type="SUPFAM" id="SSF54695">
    <property type="entry name" value="POZ domain"/>
    <property type="match status" value="1"/>
</dbReference>
<dbReference type="CDD" id="cd18186">
    <property type="entry name" value="BTB_POZ_ZBTB_KLHL-like"/>
    <property type="match status" value="1"/>
</dbReference>
<evidence type="ECO:0000256" key="1">
    <source>
        <dbReference type="ARBA" id="ARBA00004342"/>
    </source>
</evidence>
<dbReference type="GO" id="GO:0003925">
    <property type="term" value="F:G protein activity"/>
    <property type="evidence" value="ECO:0007669"/>
    <property type="project" value="UniProtKB-EC"/>
</dbReference>
<dbReference type="OrthoDB" id="5976022at2759"/>
<dbReference type="SMART" id="SM00175">
    <property type="entry name" value="RAB"/>
    <property type="match status" value="1"/>
</dbReference>
<name>A0A6V7XYQ9_MELEN</name>
<dbReference type="NCBIfam" id="TIGR00231">
    <property type="entry name" value="small_GTP"/>
    <property type="match status" value="1"/>
</dbReference>
<evidence type="ECO:0000256" key="10">
    <source>
        <dbReference type="ARBA" id="ARBA00023288"/>
    </source>
</evidence>
<evidence type="ECO:0000256" key="3">
    <source>
        <dbReference type="ARBA" id="ARBA00011984"/>
    </source>
</evidence>
<dbReference type="SUPFAM" id="SSF52540">
    <property type="entry name" value="P-loop containing nucleoside triphosphate hydrolases"/>
    <property type="match status" value="1"/>
</dbReference>
<dbReference type="Gene3D" id="3.40.50.300">
    <property type="entry name" value="P-loop containing nucleotide triphosphate hydrolases"/>
    <property type="match status" value="1"/>
</dbReference>
<dbReference type="PROSITE" id="PS51420">
    <property type="entry name" value="RHO"/>
    <property type="match status" value="1"/>
</dbReference>
<evidence type="ECO:0000259" key="12">
    <source>
        <dbReference type="PROSITE" id="PS50097"/>
    </source>
</evidence>
<dbReference type="InterPro" id="IPR020849">
    <property type="entry name" value="Small_GTPase_Ras-type"/>
</dbReference>
<dbReference type="SMART" id="SM00176">
    <property type="entry name" value="RAN"/>
    <property type="match status" value="1"/>
</dbReference>
<dbReference type="GO" id="GO:0005886">
    <property type="term" value="C:plasma membrane"/>
    <property type="evidence" value="ECO:0007669"/>
    <property type="project" value="UniProtKB-SubCell"/>
</dbReference>
<evidence type="ECO:0000256" key="4">
    <source>
        <dbReference type="ARBA" id="ARBA00022475"/>
    </source>
</evidence>
<reference evidence="13 14" key="1">
    <citation type="submission" date="2020-08" db="EMBL/GenBank/DDBJ databases">
        <authorList>
            <person name="Koutsovoulos G."/>
            <person name="Danchin GJ E."/>
        </authorList>
    </citation>
    <scope>NUCLEOTIDE SEQUENCE [LARGE SCALE GENOMIC DNA]</scope>
</reference>
<dbReference type="Pfam" id="PF00071">
    <property type="entry name" value="Ras"/>
    <property type="match status" value="1"/>
</dbReference>
<dbReference type="AlphaFoldDB" id="A0A6V7XYQ9"/>
<evidence type="ECO:0000256" key="9">
    <source>
        <dbReference type="ARBA" id="ARBA00023136"/>
    </source>
</evidence>
<dbReference type="Pfam" id="PF00651">
    <property type="entry name" value="BTB"/>
    <property type="match status" value="1"/>
</dbReference>
<dbReference type="PROSITE" id="PS51419">
    <property type="entry name" value="RAB"/>
    <property type="match status" value="1"/>
</dbReference>
<dbReference type="PROSITE" id="PS50097">
    <property type="entry name" value="BTB"/>
    <property type="match status" value="1"/>
</dbReference>
<evidence type="ECO:0000256" key="6">
    <source>
        <dbReference type="ARBA" id="ARBA00022741"/>
    </source>
</evidence>
<protein>
    <recommendedName>
        <fullName evidence="3">small monomeric GTPase</fullName>
        <ecNumber evidence="3">3.6.5.2</ecNumber>
    </recommendedName>
</protein>
<dbReference type="SMART" id="SM00225">
    <property type="entry name" value="BTB"/>
    <property type="match status" value="1"/>
</dbReference>
<dbReference type="InterPro" id="IPR005225">
    <property type="entry name" value="Small_GTP-bd"/>
</dbReference>
<evidence type="ECO:0000256" key="8">
    <source>
        <dbReference type="ARBA" id="ARBA00023134"/>
    </source>
</evidence>
<organism evidence="13 14">
    <name type="scientific">Meloidogyne enterolobii</name>
    <name type="common">Root-knot nematode worm</name>
    <name type="synonym">Meloidogyne mayaguensis</name>
    <dbReference type="NCBI Taxonomy" id="390850"/>
    <lineage>
        <taxon>Eukaryota</taxon>
        <taxon>Metazoa</taxon>
        <taxon>Ecdysozoa</taxon>
        <taxon>Nematoda</taxon>
        <taxon>Chromadorea</taxon>
        <taxon>Rhabditida</taxon>
        <taxon>Tylenchina</taxon>
        <taxon>Tylenchomorpha</taxon>
        <taxon>Tylenchoidea</taxon>
        <taxon>Meloidogynidae</taxon>
        <taxon>Meloidogyninae</taxon>
        <taxon>Meloidogyne</taxon>
    </lineage>
</organism>
<dbReference type="Proteomes" id="UP000580250">
    <property type="component" value="Unassembled WGS sequence"/>
</dbReference>
<dbReference type="PANTHER" id="PTHR24070">
    <property type="entry name" value="RAS, DI-RAS, AND RHEB FAMILY MEMBERS OF SMALL GTPASE SUPERFAMILY"/>
    <property type="match status" value="1"/>
</dbReference>
<accession>A0A6V7XYQ9</accession>
<evidence type="ECO:0000313" key="14">
    <source>
        <dbReference type="Proteomes" id="UP000580250"/>
    </source>
</evidence>
<evidence type="ECO:0000256" key="11">
    <source>
        <dbReference type="ARBA" id="ARBA00023289"/>
    </source>
</evidence>
<keyword evidence="4" id="KW-1003">Cell membrane</keyword>
<comment type="caution">
    <text evidence="13">The sequence shown here is derived from an EMBL/GenBank/DDBJ whole genome shotgun (WGS) entry which is preliminary data.</text>
</comment>
<gene>
    <name evidence="13" type="ORF">MENT_LOCUS58239</name>
</gene>
<evidence type="ECO:0000313" key="13">
    <source>
        <dbReference type="EMBL" id="CAD2204493.1"/>
    </source>
</evidence>
<keyword evidence="10" id="KW-0449">Lipoprotein</keyword>
<feature type="domain" description="BTB" evidence="12">
    <location>
        <begin position="290"/>
        <end position="353"/>
    </location>
</feature>
<dbReference type="CDD" id="cd04139">
    <property type="entry name" value="RalA_RalB"/>
    <property type="match status" value="1"/>
</dbReference>
<evidence type="ECO:0000256" key="5">
    <source>
        <dbReference type="ARBA" id="ARBA00022481"/>
    </source>
</evidence>
<dbReference type="SMART" id="SM00174">
    <property type="entry name" value="RHO"/>
    <property type="match status" value="1"/>
</dbReference>
<dbReference type="FunFam" id="3.40.50.300:FF:000203">
    <property type="entry name" value="Putative ras-related protein ral-a"/>
    <property type="match status" value="1"/>
</dbReference>
<evidence type="ECO:0000256" key="2">
    <source>
        <dbReference type="ARBA" id="ARBA00008344"/>
    </source>
</evidence>
<proteinExistence type="inferred from homology"/>
<sequence>MRREDILEDFREKIFKIQNWLQIRIRALWIFFKWIFHAFCCCGICLEREEQEGEGNDLEKGMRNKNPFGPDPKLNISTLTTMSTAGQGSNPVSVHKLIMVGSGGVGKSALTLQFLYDEFVEEYEPTKADSYRKRVVLDGEECSCDVMDTAGQEDYSAIRDNYYRSGEAFVCVFSITDPDSFDQTIEFREQILRVKNFDTTIPIVLVGNKSDLGDTERRVPIELAQQRAELWSCPYVETSAKTRSNVDKVFYDLMRELKRKKQGTLTADGAHPIDQTDGKKRAKRSWKGCMVADMAIEIHRCILAKNSKVFRKMFEQTDMIEGVTREVTIPDFKPESVQAMLEFFYTGEINKNLLEKHVEDIFAIAHKYQVLPLIYECEVFMTNLIGKE</sequence>
<dbReference type="SMART" id="SM00173">
    <property type="entry name" value="RAS"/>
    <property type="match status" value="1"/>
</dbReference>
<keyword evidence="6" id="KW-0547">Nucleotide-binding</keyword>
<dbReference type="InterPro" id="IPR000210">
    <property type="entry name" value="BTB/POZ_dom"/>
</dbReference>
<keyword evidence="9" id="KW-0472">Membrane</keyword>
<dbReference type="Gene3D" id="3.30.710.10">
    <property type="entry name" value="Potassium Channel Kv1.1, Chain A"/>
    <property type="match status" value="1"/>
</dbReference>
<dbReference type="PRINTS" id="PR00449">
    <property type="entry name" value="RASTRNSFRMNG"/>
</dbReference>
<dbReference type="GO" id="GO:0005525">
    <property type="term" value="F:GTP binding"/>
    <property type="evidence" value="ECO:0007669"/>
    <property type="project" value="UniProtKB-KW"/>
</dbReference>
<dbReference type="EC" id="3.6.5.2" evidence="3"/>
<dbReference type="InterPro" id="IPR001806">
    <property type="entry name" value="Small_GTPase"/>
</dbReference>